<dbReference type="InterPro" id="IPR013325">
    <property type="entry name" value="RNA_pol_sigma_r2"/>
</dbReference>
<accession>A0ABP3L7D9</accession>
<name>A0ABP3L7D9_9BURK</name>
<keyword evidence="2 6" id="KW-0805">Transcription regulation</keyword>
<comment type="caution">
    <text evidence="6">Lacks conserved residue(s) required for the propagation of feature annotation.</text>
</comment>
<keyword evidence="4 6" id="KW-0238">DNA-binding</keyword>
<comment type="subcellular location">
    <subcellularLocation>
        <location evidence="6">Cytoplasm</location>
    </subcellularLocation>
</comment>
<dbReference type="CDD" id="cd06171">
    <property type="entry name" value="Sigma70_r4"/>
    <property type="match status" value="1"/>
</dbReference>
<dbReference type="InterPro" id="IPR007627">
    <property type="entry name" value="RNA_pol_sigma70_r2"/>
</dbReference>
<reference evidence="10" key="1">
    <citation type="journal article" date="2019" name="Int. J. Syst. Evol. Microbiol.">
        <title>The Global Catalogue of Microorganisms (GCM) 10K type strain sequencing project: providing services to taxonomists for standard genome sequencing and annotation.</title>
        <authorList>
            <consortium name="The Broad Institute Genomics Platform"/>
            <consortium name="The Broad Institute Genome Sequencing Center for Infectious Disease"/>
            <person name="Wu L."/>
            <person name="Ma J."/>
        </authorList>
    </citation>
    <scope>NUCLEOTIDE SEQUENCE [LARGE SCALE GENOMIC DNA]</scope>
    <source>
        <strain evidence="10">JCM 14330</strain>
    </source>
</reference>
<evidence type="ECO:0000256" key="3">
    <source>
        <dbReference type="ARBA" id="ARBA00023082"/>
    </source>
</evidence>
<dbReference type="PANTHER" id="PTHR30385:SF7">
    <property type="entry name" value="RNA POLYMERASE SIGMA FACTOR FLIA"/>
    <property type="match status" value="1"/>
</dbReference>
<keyword evidence="1 6" id="KW-0963">Cytoplasm</keyword>
<dbReference type="SUPFAM" id="SSF88659">
    <property type="entry name" value="Sigma3 and sigma4 domains of RNA polymerase sigma factors"/>
    <property type="match status" value="2"/>
</dbReference>
<keyword evidence="10" id="KW-1185">Reference proteome</keyword>
<dbReference type="InterPro" id="IPR007630">
    <property type="entry name" value="RNA_pol_sigma70_r4"/>
</dbReference>
<evidence type="ECO:0000256" key="1">
    <source>
        <dbReference type="ARBA" id="ARBA00022490"/>
    </source>
</evidence>
<evidence type="ECO:0000256" key="4">
    <source>
        <dbReference type="ARBA" id="ARBA00023125"/>
    </source>
</evidence>
<keyword evidence="5 6" id="KW-0804">Transcription</keyword>
<dbReference type="PIRSF" id="PIRSF000770">
    <property type="entry name" value="RNA_pol_sigma-SigE/K"/>
    <property type="match status" value="1"/>
</dbReference>
<evidence type="ECO:0000259" key="8">
    <source>
        <dbReference type="PROSITE" id="PS00716"/>
    </source>
</evidence>
<dbReference type="PROSITE" id="PS00716">
    <property type="entry name" value="SIGMA70_2"/>
    <property type="match status" value="1"/>
</dbReference>
<comment type="similarity">
    <text evidence="6">Belongs to the sigma-70 factor family. FliA subfamily.</text>
</comment>
<comment type="function">
    <text evidence="6">Sigma factors are initiation factors that promote the attachment of RNA polymerase to specific initiation sites and are then released. This sigma factor controls the expression of flagella-related genes.</text>
</comment>
<dbReference type="InterPro" id="IPR007624">
    <property type="entry name" value="RNA_pol_sigma70_r3"/>
</dbReference>
<dbReference type="Pfam" id="PF04539">
    <property type="entry name" value="Sigma70_r3"/>
    <property type="match status" value="1"/>
</dbReference>
<dbReference type="SUPFAM" id="SSF88946">
    <property type="entry name" value="Sigma2 domain of RNA polymerase sigma factors"/>
    <property type="match status" value="1"/>
</dbReference>
<dbReference type="NCBIfam" id="NF005413">
    <property type="entry name" value="PRK06986.1"/>
    <property type="match status" value="1"/>
</dbReference>
<dbReference type="Pfam" id="PF04542">
    <property type="entry name" value="Sigma70_r2"/>
    <property type="match status" value="1"/>
</dbReference>
<dbReference type="RefSeq" id="WP_087841482.1">
    <property type="nucleotide sequence ID" value="NZ_BAAAEN010000002.1"/>
</dbReference>
<evidence type="ECO:0000256" key="5">
    <source>
        <dbReference type="ARBA" id="ARBA00023163"/>
    </source>
</evidence>
<evidence type="ECO:0000313" key="10">
    <source>
        <dbReference type="Proteomes" id="UP001501706"/>
    </source>
</evidence>
<dbReference type="InterPro" id="IPR013324">
    <property type="entry name" value="RNA_pol_sigma_r3/r4-like"/>
</dbReference>
<dbReference type="InterPro" id="IPR012845">
    <property type="entry name" value="RNA_pol_sigma_FliA_WhiG"/>
</dbReference>
<evidence type="ECO:0000256" key="2">
    <source>
        <dbReference type="ARBA" id="ARBA00023015"/>
    </source>
</evidence>
<feature type="region of interest" description="Sigma-70 factor domain-2" evidence="6">
    <location>
        <begin position="13"/>
        <end position="85"/>
    </location>
</feature>
<dbReference type="PRINTS" id="PR00046">
    <property type="entry name" value="SIGMA70FCT"/>
</dbReference>
<gene>
    <name evidence="6" type="primary">fliA</name>
    <name evidence="9" type="ORF">GCM10009097_07560</name>
</gene>
<dbReference type="Proteomes" id="UP001501706">
    <property type="component" value="Unassembled WGS sequence"/>
</dbReference>
<dbReference type="PROSITE" id="PS00715">
    <property type="entry name" value="SIGMA70_1"/>
    <property type="match status" value="1"/>
</dbReference>
<dbReference type="NCBIfam" id="TIGR02937">
    <property type="entry name" value="sigma70-ECF"/>
    <property type="match status" value="1"/>
</dbReference>
<dbReference type="InterPro" id="IPR028617">
    <property type="entry name" value="Sigma70_FliA"/>
</dbReference>
<comment type="caution">
    <text evidence="9">The sequence shown here is derived from an EMBL/GenBank/DDBJ whole genome shotgun (WGS) entry which is preliminary data.</text>
</comment>
<feature type="DNA-binding region" description="H-T-H motif" evidence="6">
    <location>
        <begin position="206"/>
        <end position="225"/>
    </location>
</feature>
<evidence type="ECO:0000256" key="6">
    <source>
        <dbReference type="HAMAP-Rule" id="MF_00962"/>
    </source>
</evidence>
<keyword evidence="3 6" id="KW-0731">Sigma factor</keyword>
<dbReference type="Gene3D" id="1.10.1740.10">
    <property type="match status" value="1"/>
</dbReference>
<feature type="domain" description="RNA polymerase sigma-70" evidence="7">
    <location>
        <begin position="40"/>
        <end position="53"/>
    </location>
</feature>
<protein>
    <recommendedName>
        <fullName evidence="6">RNA polymerase sigma factor FliA</fullName>
    </recommendedName>
    <alternativeName>
        <fullName evidence="6">RNA polymerase sigma factor for flagellar operon</fullName>
    </alternativeName>
    <alternativeName>
        <fullName evidence="6">Sigma F</fullName>
    </alternativeName>
    <alternativeName>
        <fullName evidence="6">Sigma-28</fullName>
    </alternativeName>
</protein>
<organism evidence="9 10">
    <name type="scientific">Pigmentiphaga daeguensis</name>
    <dbReference type="NCBI Taxonomy" id="414049"/>
    <lineage>
        <taxon>Bacteria</taxon>
        <taxon>Pseudomonadati</taxon>
        <taxon>Pseudomonadota</taxon>
        <taxon>Betaproteobacteria</taxon>
        <taxon>Burkholderiales</taxon>
        <taxon>Alcaligenaceae</taxon>
        <taxon>Pigmentiphaga</taxon>
    </lineage>
</organism>
<dbReference type="Gene3D" id="1.20.140.160">
    <property type="match status" value="1"/>
</dbReference>
<dbReference type="InterPro" id="IPR014284">
    <property type="entry name" value="RNA_pol_sigma-70_dom"/>
</dbReference>
<dbReference type="Pfam" id="PF04545">
    <property type="entry name" value="Sigma70_r4"/>
    <property type="match status" value="1"/>
</dbReference>
<dbReference type="EMBL" id="BAAAEN010000002">
    <property type="protein sequence ID" value="GAA0494122.1"/>
    <property type="molecule type" value="Genomic_DNA"/>
</dbReference>
<feature type="domain" description="RNA polymerase sigma-70" evidence="8">
    <location>
        <begin position="205"/>
        <end position="231"/>
    </location>
</feature>
<sequence>MYTREGTLARETNVEQYVPMVRRMAHHMVARLPASVQIEDLIQAGMLGLLDALGRFEEGLGAQFETYATQRIRGAMLDELRRGDWLPRSVRQVQRKIEAAMHRSEQKLGRSPTDTEMAAELEVGLAEYQQMLVDARGVQLFHYEDLESGEDADDYLDRHMSADGSGDPQSRLSDRRFREAVVNGIERLPEREKLVMGMYYEQEMNFKEIAAVLGVTESRICQLHSQAVSRLRTRLKEWGR</sequence>
<dbReference type="InterPro" id="IPR000943">
    <property type="entry name" value="RNA_pol_sigma70"/>
</dbReference>
<feature type="short sequence motif" description="Interaction with polymerase core subunit RpoC" evidence="6">
    <location>
        <begin position="40"/>
        <end position="43"/>
    </location>
</feature>
<dbReference type="NCBIfam" id="TIGR02479">
    <property type="entry name" value="FliA_WhiG"/>
    <property type="match status" value="1"/>
</dbReference>
<feature type="region of interest" description="Sigma-70 factor domain-4" evidence="6">
    <location>
        <begin position="184"/>
        <end position="232"/>
    </location>
</feature>
<dbReference type="PANTHER" id="PTHR30385">
    <property type="entry name" value="SIGMA FACTOR F FLAGELLAR"/>
    <property type="match status" value="1"/>
</dbReference>
<dbReference type="HAMAP" id="MF_00962">
    <property type="entry name" value="Sigma70_FliA"/>
    <property type="match status" value="1"/>
</dbReference>
<evidence type="ECO:0000313" key="9">
    <source>
        <dbReference type="EMBL" id="GAA0494122.1"/>
    </source>
</evidence>
<evidence type="ECO:0000259" key="7">
    <source>
        <dbReference type="PROSITE" id="PS00715"/>
    </source>
</evidence>
<proteinExistence type="inferred from homology"/>